<sequence>MIKNLIRDMGKYLPAQVIPAIVGFISIPIITRLFPPEQYGNYILVMATVSIFSTIVGWLSMSIIRFYPAYERDGKLNEFYGNIIKLTVISIIVMSLIALGILVILKPHISMKLYSLMW</sequence>
<dbReference type="Pfam" id="PF01943">
    <property type="entry name" value="Polysacc_synt"/>
    <property type="match status" value="1"/>
</dbReference>
<evidence type="ECO:0000313" key="7">
    <source>
        <dbReference type="EMBL" id="GAH45819.1"/>
    </source>
</evidence>
<keyword evidence="2" id="KW-1003">Cell membrane</keyword>
<comment type="caution">
    <text evidence="7">The sequence shown here is derived from an EMBL/GenBank/DDBJ whole genome shotgun (WGS) entry which is preliminary data.</text>
</comment>
<dbReference type="InterPro" id="IPR002797">
    <property type="entry name" value="Polysacc_synth"/>
</dbReference>
<name>X1GW14_9ZZZZ</name>
<organism evidence="7">
    <name type="scientific">marine sediment metagenome</name>
    <dbReference type="NCBI Taxonomy" id="412755"/>
    <lineage>
        <taxon>unclassified sequences</taxon>
        <taxon>metagenomes</taxon>
        <taxon>ecological metagenomes</taxon>
    </lineage>
</organism>
<accession>X1GW14</accession>
<protein>
    <recommendedName>
        <fullName evidence="8">Polysaccharide biosynthesis protein C-terminal domain-containing protein</fullName>
    </recommendedName>
</protein>
<keyword evidence="3 6" id="KW-0812">Transmembrane</keyword>
<evidence type="ECO:0000256" key="3">
    <source>
        <dbReference type="ARBA" id="ARBA00022692"/>
    </source>
</evidence>
<keyword evidence="4 6" id="KW-1133">Transmembrane helix</keyword>
<dbReference type="EMBL" id="BARU01008873">
    <property type="protein sequence ID" value="GAH45819.1"/>
    <property type="molecule type" value="Genomic_DNA"/>
</dbReference>
<comment type="subcellular location">
    <subcellularLocation>
        <location evidence="1">Cell membrane</location>
        <topology evidence="1">Multi-pass membrane protein</topology>
    </subcellularLocation>
</comment>
<dbReference type="PANTHER" id="PTHR30250">
    <property type="entry name" value="PST FAMILY PREDICTED COLANIC ACID TRANSPORTER"/>
    <property type="match status" value="1"/>
</dbReference>
<evidence type="ECO:0000256" key="4">
    <source>
        <dbReference type="ARBA" id="ARBA00022989"/>
    </source>
</evidence>
<evidence type="ECO:0000256" key="2">
    <source>
        <dbReference type="ARBA" id="ARBA00022475"/>
    </source>
</evidence>
<reference evidence="7" key="1">
    <citation type="journal article" date="2014" name="Front. Microbiol.">
        <title>High frequency of phylogenetically diverse reductive dehalogenase-homologous genes in deep subseafloor sedimentary metagenomes.</title>
        <authorList>
            <person name="Kawai M."/>
            <person name="Futagami T."/>
            <person name="Toyoda A."/>
            <person name="Takaki Y."/>
            <person name="Nishi S."/>
            <person name="Hori S."/>
            <person name="Arai W."/>
            <person name="Tsubouchi T."/>
            <person name="Morono Y."/>
            <person name="Uchiyama I."/>
            <person name="Ito T."/>
            <person name="Fujiyama A."/>
            <person name="Inagaki F."/>
            <person name="Takami H."/>
        </authorList>
    </citation>
    <scope>NUCLEOTIDE SEQUENCE</scope>
    <source>
        <strain evidence="7">Expedition CK06-06</strain>
    </source>
</reference>
<evidence type="ECO:0008006" key="8">
    <source>
        <dbReference type="Google" id="ProtNLM"/>
    </source>
</evidence>
<feature type="non-terminal residue" evidence="7">
    <location>
        <position position="118"/>
    </location>
</feature>
<gene>
    <name evidence="7" type="ORF">S03H2_17242</name>
</gene>
<feature type="transmembrane region" description="Helical" evidence="6">
    <location>
        <begin position="42"/>
        <end position="67"/>
    </location>
</feature>
<feature type="transmembrane region" description="Helical" evidence="6">
    <location>
        <begin position="12"/>
        <end position="30"/>
    </location>
</feature>
<dbReference type="AlphaFoldDB" id="X1GW14"/>
<feature type="transmembrane region" description="Helical" evidence="6">
    <location>
        <begin position="79"/>
        <end position="105"/>
    </location>
</feature>
<dbReference type="InterPro" id="IPR050833">
    <property type="entry name" value="Poly_Biosynth_Transport"/>
</dbReference>
<keyword evidence="5 6" id="KW-0472">Membrane</keyword>
<evidence type="ECO:0000256" key="5">
    <source>
        <dbReference type="ARBA" id="ARBA00023136"/>
    </source>
</evidence>
<dbReference type="PANTHER" id="PTHR30250:SF11">
    <property type="entry name" value="O-ANTIGEN TRANSPORTER-RELATED"/>
    <property type="match status" value="1"/>
</dbReference>
<dbReference type="GO" id="GO:0005886">
    <property type="term" value="C:plasma membrane"/>
    <property type="evidence" value="ECO:0007669"/>
    <property type="project" value="UniProtKB-SubCell"/>
</dbReference>
<evidence type="ECO:0000256" key="1">
    <source>
        <dbReference type="ARBA" id="ARBA00004651"/>
    </source>
</evidence>
<proteinExistence type="predicted"/>
<evidence type="ECO:0000256" key="6">
    <source>
        <dbReference type="SAM" id="Phobius"/>
    </source>
</evidence>